<sequence length="284" mass="31217">MTFKGEPVVVQGTAVASPYDHSTPAPSGAATGQAASDPAQHGEKQVGSCSSVGKLVTPATLTLIRQTRTYPRTGRKSCLEFGGVTSLPHNPTDGATLITYNGDNMLLLLRIFCERKRDAEIQSSPSCCMETLLPSWPSLGFTAPPLSTNRWTKVSRTNQSCYNGPAKTPHLFLWQFSDFGKQLHWLHHCSRNSWHHRVGVSGLDATHLDVHARGLNQGVASGNDNIKRGHGGHRLHERQHIWWHHRRHLLPGIPVLCQGRVEQNPLAAVICSRHARPSGRIAVR</sequence>
<dbReference type="Proteomes" id="UP000266841">
    <property type="component" value="Unassembled WGS sequence"/>
</dbReference>
<evidence type="ECO:0000313" key="2">
    <source>
        <dbReference type="EMBL" id="EJK44845.1"/>
    </source>
</evidence>
<organism evidence="2 3">
    <name type="scientific">Thalassiosira oceanica</name>
    <name type="common">Marine diatom</name>
    <dbReference type="NCBI Taxonomy" id="159749"/>
    <lineage>
        <taxon>Eukaryota</taxon>
        <taxon>Sar</taxon>
        <taxon>Stramenopiles</taxon>
        <taxon>Ochrophyta</taxon>
        <taxon>Bacillariophyta</taxon>
        <taxon>Coscinodiscophyceae</taxon>
        <taxon>Thalassiosirophycidae</taxon>
        <taxon>Thalassiosirales</taxon>
        <taxon>Thalassiosiraceae</taxon>
        <taxon>Thalassiosira</taxon>
    </lineage>
</organism>
<evidence type="ECO:0000256" key="1">
    <source>
        <dbReference type="SAM" id="MobiDB-lite"/>
    </source>
</evidence>
<proteinExistence type="predicted"/>
<dbReference type="EMBL" id="AGNL01049140">
    <property type="protein sequence ID" value="EJK44845.1"/>
    <property type="molecule type" value="Genomic_DNA"/>
</dbReference>
<comment type="caution">
    <text evidence="2">The sequence shown here is derived from an EMBL/GenBank/DDBJ whole genome shotgun (WGS) entry which is preliminary data.</text>
</comment>
<gene>
    <name evidence="2" type="ORF">THAOC_36580</name>
</gene>
<name>K0QZY6_THAOC</name>
<evidence type="ECO:0000313" key="3">
    <source>
        <dbReference type="Proteomes" id="UP000266841"/>
    </source>
</evidence>
<protein>
    <submittedName>
        <fullName evidence="2">Uncharacterized protein</fullName>
    </submittedName>
</protein>
<reference evidence="2 3" key="1">
    <citation type="journal article" date="2012" name="Genome Biol.">
        <title>Genome and low-iron response of an oceanic diatom adapted to chronic iron limitation.</title>
        <authorList>
            <person name="Lommer M."/>
            <person name="Specht M."/>
            <person name="Roy A.S."/>
            <person name="Kraemer L."/>
            <person name="Andreson R."/>
            <person name="Gutowska M.A."/>
            <person name="Wolf J."/>
            <person name="Bergner S.V."/>
            <person name="Schilhabel M.B."/>
            <person name="Klostermeier U.C."/>
            <person name="Beiko R.G."/>
            <person name="Rosenstiel P."/>
            <person name="Hippler M."/>
            <person name="Laroche J."/>
        </authorList>
    </citation>
    <scope>NUCLEOTIDE SEQUENCE [LARGE SCALE GENOMIC DNA]</scope>
    <source>
        <strain evidence="2 3">CCMP1005</strain>
    </source>
</reference>
<dbReference type="AlphaFoldDB" id="K0QZY6"/>
<feature type="region of interest" description="Disordered" evidence="1">
    <location>
        <begin position="16"/>
        <end position="50"/>
    </location>
</feature>
<accession>K0QZY6</accession>
<keyword evidence="3" id="KW-1185">Reference proteome</keyword>